<dbReference type="CDD" id="cd10229">
    <property type="entry name" value="ASKHA_NBD_HSP70_HSPA12"/>
    <property type="match status" value="1"/>
</dbReference>
<dbReference type="AlphaFoldDB" id="A0A8W8IRT6"/>
<organism evidence="2 3">
    <name type="scientific">Magallana gigas</name>
    <name type="common">Pacific oyster</name>
    <name type="synonym">Crassostrea gigas</name>
    <dbReference type="NCBI Taxonomy" id="29159"/>
    <lineage>
        <taxon>Eukaryota</taxon>
        <taxon>Metazoa</taxon>
        <taxon>Spiralia</taxon>
        <taxon>Lophotrochozoa</taxon>
        <taxon>Mollusca</taxon>
        <taxon>Bivalvia</taxon>
        <taxon>Autobranchia</taxon>
        <taxon>Pteriomorphia</taxon>
        <taxon>Ostreida</taxon>
        <taxon>Ostreoidea</taxon>
        <taxon>Ostreidae</taxon>
        <taxon>Magallana</taxon>
    </lineage>
</organism>
<evidence type="ECO:0000256" key="1">
    <source>
        <dbReference type="SAM" id="MobiDB-lite"/>
    </source>
</evidence>
<dbReference type="EnsemblMetazoa" id="G15573.3">
    <property type="protein sequence ID" value="G15573.3:cds"/>
    <property type="gene ID" value="G15573"/>
</dbReference>
<keyword evidence="3" id="KW-1185">Reference proteome</keyword>
<dbReference type="SUPFAM" id="SSF53067">
    <property type="entry name" value="Actin-like ATPase domain"/>
    <property type="match status" value="2"/>
</dbReference>
<dbReference type="InterPro" id="IPR018181">
    <property type="entry name" value="Heat_shock_70_CS"/>
</dbReference>
<protein>
    <recommendedName>
        <fullName evidence="4">Heat shock 70 kDa protein 12B</fullName>
    </recommendedName>
</protein>
<evidence type="ECO:0008006" key="4">
    <source>
        <dbReference type="Google" id="ProtNLM"/>
    </source>
</evidence>
<dbReference type="PROSITE" id="PS00297">
    <property type="entry name" value="HSP70_1"/>
    <property type="match status" value="1"/>
</dbReference>
<dbReference type="PANTHER" id="PTHR14187">
    <property type="entry name" value="ALPHA KINASE/ELONGATION FACTOR 2 KINASE"/>
    <property type="match status" value="1"/>
</dbReference>
<dbReference type="Gene3D" id="3.30.420.40">
    <property type="match status" value="1"/>
</dbReference>
<dbReference type="InterPro" id="IPR043129">
    <property type="entry name" value="ATPase_NBD"/>
</dbReference>
<feature type="region of interest" description="Disordered" evidence="1">
    <location>
        <begin position="42"/>
        <end position="65"/>
    </location>
</feature>
<proteinExistence type="predicted"/>
<evidence type="ECO:0000313" key="2">
    <source>
        <dbReference type="EnsemblMetazoa" id="G15573.3:cds"/>
    </source>
</evidence>
<accession>A0A8W8IRT6</accession>
<name>A0A8W8IRT6_MAGGI</name>
<reference evidence="2" key="1">
    <citation type="submission" date="2022-08" db="UniProtKB">
        <authorList>
            <consortium name="EnsemblMetazoa"/>
        </authorList>
    </citation>
    <scope>IDENTIFICATION</scope>
    <source>
        <strain evidence="2">05x7-T-G4-1.051#20</strain>
    </source>
</reference>
<dbReference type="OMA" id="DEESSWM"/>
<dbReference type="OrthoDB" id="6064993at2759"/>
<dbReference type="PANTHER" id="PTHR14187:SF5">
    <property type="entry name" value="HEAT SHOCK 70 KDA PROTEIN 12A"/>
    <property type="match status" value="1"/>
</dbReference>
<evidence type="ECO:0000313" key="3">
    <source>
        <dbReference type="Proteomes" id="UP000005408"/>
    </source>
</evidence>
<sequence>MGNFTSTEKAEGKEVNAQQELEEDYLFVAAIDLGTTYSGYSFSSRDDHKSNPNSHHLRQWRDPSNNHVSNKTSTCILFDPKGEFNSFGFEAEEKFYHLAEDNKHEDWYYFKSFKMQLYKKNLDDLRDFQLTAKNGKTMYGLNVFSQSIRYLKDAFLRHFEEAGFKCEKQDIRWVLTVPAIWPEEAISFMRKAAEKAGIIEQQMKICLEPEAATIFTYESESKKHLFHPGRKFIVVDAGGGTVDVTSYEVLKGKGLKELFPPSGGDWGGNRVNEEFLSLLGVLFGTDGLKEFRRSNSSEYHELEKSIEISKGMLKDDDDDTDFTLKIPSALWNMDRHRSENNNKSNEIIIEREGETYRIKRKTDKIRFSRKLAKACFKQPISCILQHLRSLLNCSTGQGIELIIMAGGFSNSMILLDAVKKAFPNVQVVTPHFQEGEAAWSVLRGAVYFGHGSNLIEYRRCKKTYGFEITLPYDVKRHGERQPVKVNGENRCFKVFKKIIEKNEPLKENETRTETVGIEPDWDGNLQFYASDKKNPVFTDEESSWMFGKIHVDKPFPKRSGLEIKIFSA</sequence>
<dbReference type="Proteomes" id="UP000005408">
    <property type="component" value="Unassembled WGS sequence"/>
</dbReference>